<gene>
    <name evidence="14" type="ORF">IAA97_01845</name>
</gene>
<evidence type="ECO:0000256" key="5">
    <source>
        <dbReference type="ARBA" id="ARBA00011921"/>
    </source>
</evidence>
<comment type="pathway">
    <text evidence="3">Amino-acid biosynthesis; L-lysine biosynthesis via DAP pathway; LL-2,6-diaminopimelate from (S)-tetrahydrodipicolinate (succinylase route): step 3/3.</text>
</comment>
<evidence type="ECO:0000259" key="13">
    <source>
        <dbReference type="Pfam" id="PF07687"/>
    </source>
</evidence>
<comment type="caution">
    <text evidence="14">The sequence shown here is derived from an EMBL/GenBank/DDBJ whole genome shotgun (WGS) entry which is preliminary data.</text>
</comment>
<dbReference type="PANTHER" id="PTHR43808">
    <property type="entry name" value="ACETYLORNITHINE DEACETYLASE"/>
    <property type="match status" value="1"/>
</dbReference>
<dbReference type="InterPro" id="IPR036264">
    <property type="entry name" value="Bact_exopeptidase_dim_dom"/>
</dbReference>
<name>A0A9D9H4L9_9SPIO</name>
<dbReference type="CDD" id="cd08659">
    <property type="entry name" value="M20_ArgE_DapE-like"/>
    <property type="match status" value="1"/>
</dbReference>
<proteinExistence type="inferred from homology"/>
<dbReference type="PROSITE" id="PS00759">
    <property type="entry name" value="ARGE_DAPE_CPG2_2"/>
    <property type="match status" value="1"/>
</dbReference>
<dbReference type="AlphaFoldDB" id="A0A9D9H4L9"/>
<dbReference type="Gene3D" id="3.40.630.10">
    <property type="entry name" value="Zn peptidases"/>
    <property type="match status" value="2"/>
</dbReference>
<comment type="similarity">
    <text evidence="4">Belongs to the peptidase M20A family.</text>
</comment>
<comment type="catalytic activity">
    <reaction evidence="12">
        <text>N-succinyl-(2S,6S)-2,6-diaminopimelate + H2O = (2S,6S)-2,6-diaminopimelate + succinate</text>
        <dbReference type="Rhea" id="RHEA:22608"/>
        <dbReference type="ChEBI" id="CHEBI:15377"/>
        <dbReference type="ChEBI" id="CHEBI:30031"/>
        <dbReference type="ChEBI" id="CHEBI:57609"/>
        <dbReference type="ChEBI" id="CHEBI:58087"/>
        <dbReference type="EC" id="3.5.1.18"/>
    </reaction>
</comment>
<keyword evidence="9" id="KW-0378">Hydrolase</keyword>
<accession>A0A9D9H4L9</accession>
<keyword evidence="7" id="KW-0028">Amino-acid biosynthesis</keyword>
<keyword evidence="10" id="KW-0862">Zinc</keyword>
<evidence type="ECO:0000256" key="9">
    <source>
        <dbReference type="ARBA" id="ARBA00022801"/>
    </source>
</evidence>
<dbReference type="Pfam" id="PF01546">
    <property type="entry name" value="Peptidase_M20"/>
    <property type="match status" value="1"/>
</dbReference>
<dbReference type="InterPro" id="IPR002933">
    <property type="entry name" value="Peptidase_M20"/>
</dbReference>
<comment type="cofactor">
    <cofactor evidence="1">
        <name>Co(2+)</name>
        <dbReference type="ChEBI" id="CHEBI:48828"/>
    </cofactor>
</comment>
<organism evidence="14 15">
    <name type="scientific">Candidatus Ornithospirochaeta stercoripullorum</name>
    <dbReference type="NCBI Taxonomy" id="2840899"/>
    <lineage>
        <taxon>Bacteria</taxon>
        <taxon>Pseudomonadati</taxon>
        <taxon>Spirochaetota</taxon>
        <taxon>Spirochaetia</taxon>
        <taxon>Spirochaetales</taxon>
        <taxon>Spirochaetaceae</taxon>
        <taxon>Spirochaetaceae incertae sedis</taxon>
        <taxon>Candidatus Ornithospirochaeta</taxon>
    </lineage>
</organism>
<evidence type="ECO:0000256" key="7">
    <source>
        <dbReference type="ARBA" id="ARBA00022605"/>
    </source>
</evidence>
<comment type="cofactor">
    <cofactor evidence="2">
        <name>Zn(2+)</name>
        <dbReference type="ChEBI" id="CHEBI:29105"/>
    </cofactor>
</comment>
<evidence type="ECO:0000256" key="12">
    <source>
        <dbReference type="ARBA" id="ARBA00051301"/>
    </source>
</evidence>
<evidence type="ECO:0000256" key="3">
    <source>
        <dbReference type="ARBA" id="ARBA00005130"/>
    </source>
</evidence>
<evidence type="ECO:0000256" key="8">
    <source>
        <dbReference type="ARBA" id="ARBA00022723"/>
    </source>
</evidence>
<dbReference type="EMBL" id="JADIMT010000030">
    <property type="protein sequence ID" value="MBO8435709.1"/>
    <property type="molecule type" value="Genomic_DNA"/>
</dbReference>
<dbReference type="Pfam" id="PF07687">
    <property type="entry name" value="M20_dimer"/>
    <property type="match status" value="1"/>
</dbReference>
<dbReference type="GO" id="GO:0046872">
    <property type="term" value="F:metal ion binding"/>
    <property type="evidence" value="ECO:0007669"/>
    <property type="project" value="UniProtKB-KW"/>
</dbReference>
<evidence type="ECO:0000313" key="14">
    <source>
        <dbReference type="EMBL" id="MBO8435709.1"/>
    </source>
</evidence>
<evidence type="ECO:0000256" key="2">
    <source>
        <dbReference type="ARBA" id="ARBA00001947"/>
    </source>
</evidence>
<reference evidence="14" key="1">
    <citation type="submission" date="2020-10" db="EMBL/GenBank/DDBJ databases">
        <authorList>
            <person name="Gilroy R."/>
        </authorList>
    </citation>
    <scope>NUCLEOTIDE SEQUENCE</scope>
    <source>
        <strain evidence="14">7293</strain>
    </source>
</reference>
<keyword evidence="11" id="KW-0170">Cobalt</keyword>
<sequence>MTADNSQNLARLLSEMIHINTVAPPGNEKDLATYIADILRSNGFNPIVQDLGDNRANITCEIGEGDDCRLILNGHLDVVPAEGEWNHEPFSGTVDGDCLFGRGACDMKAGLCCMLQAFIDTAKESNKLRGRLKLVFVADEETSNLGLRSYLSKYNENDRKTAKRNYAVIGEPTELHVCNSHYGVERYWINIHGESAHSSKPELGVNAIVGASSVVESLGAYHKELRTRVTEWGSPSCAVTMIEGGEKQNSIPAHARVFIDRRTVPGERADDVKREVESWIETKTDLKGCRSDVELYFTFASGLLPSTNSFLSEVLGLNSQEKPEVFPAGCEQAIMLAHGYEALVLGPGSIKDAHMPDEKVRIEDLGKAYELYRKIITKILM</sequence>
<evidence type="ECO:0000256" key="6">
    <source>
        <dbReference type="ARBA" id="ARBA00016853"/>
    </source>
</evidence>
<evidence type="ECO:0000313" key="15">
    <source>
        <dbReference type="Proteomes" id="UP000823615"/>
    </source>
</evidence>
<dbReference type="Gene3D" id="3.30.70.360">
    <property type="match status" value="1"/>
</dbReference>
<dbReference type="InterPro" id="IPR010182">
    <property type="entry name" value="ArgE/DapE"/>
</dbReference>
<evidence type="ECO:0000256" key="1">
    <source>
        <dbReference type="ARBA" id="ARBA00001941"/>
    </source>
</evidence>
<dbReference type="InterPro" id="IPR050072">
    <property type="entry name" value="Peptidase_M20A"/>
</dbReference>
<dbReference type="SUPFAM" id="SSF53187">
    <property type="entry name" value="Zn-dependent exopeptidases"/>
    <property type="match status" value="1"/>
</dbReference>
<evidence type="ECO:0000256" key="4">
    <source>
        <dbReference type="ARBA" id="ARBA00006247"/>
    </source>
</evidence>
<dbReference type="EC" id="3.5.1.18" evidence="5"/>
<dbReference type="GO" id="GO:0009014">
    <property type="term" value="F:succinyl-diaminopimelate desuccinylase activity"/>
    <property type="evidence" value="ECO:0007669"/>
    <property type="project" value="UniProtKB-EC"/>
</dbReference>
<dbReference type="PANTHER" id="PTHR43808:SF8">
    <property type="entry name" value="PEPTIDASE M20 DIMERISATION DOMAIN-CONTAINING PROTEIN"/>
    <property type="match status" value="1"/>
</dbReference>
<dbReference type="SUPFAM" id="SSF55031">
    <property type="entry name" value="Bacterial exopeptidase dimerisation domain"/>
    <property type="match status" value="1"/>
</dbReference>
<dbReference type="GO" id="GO:0008652">
    <property type="term" value="P:amino acid biosynthetic process"/>
    <property type="evidence" value="ECO:0007669"/>
    <property type="project" value="UniProtKB-KW"/>
</dbReference>
<protein>
    <recommendedName>
        <fullName evidence="6">Probable succinyl-diaminopimelate desuccinylase</fullName>
        <ecNumber evidence="5">3.5.1.18</ecNumber>
    </recommendedName>
</protein>
<feature type="domain" description="Peptidase M20 dimerisation" evidence="13">
    <location>
        <begin position="180"/>
        <end position="283"/>
    </location>
</feature>
<dbReference type="Proteomes" id="UP000823615">
    <property type="component" value="Unassembled WGS sequence"/>
</dbReference>
<dbReference type="NCBIfam" id="TIGR01910">
    <property type="entry name" value="DapE-ArgE"/>
    <property type="match status" value="1"/>
</dbReference>
<keyword evidence="8" id="KW-0479">Metal-binding</keyword>
<reference evidence="14" key="2">
    <citation type="journal article" date="2021" name="PeerJ">
        <title>Extensive microbial diversity within the chicken gut microbiome revealed by metagenomics and culture.</title>
        <authorList>
            <person name="Gilroy R."/>
            <person name="Ravi A."/>
            <person name="Getino M."/>
            <person name="Pursley I."/>
            <person name="Horton D.L."/>
            <person name="Alikhan N.F."/>
            <person name="Baker D."/>
            <person name="Gharbi K."/>
            <person name="Hall N."/>
            <person name="Watson M."/>
            <person name="Adriaenssens E.M."/>
            <person name="Foster-Nyarko E."/>
            <person name="Jarju S."/>
            <person name="Secka A."/>
            <person name="Antonio M."/>
            <person name="Oren A."/>
            <person name="Chaudhuri R.R."/>
            <person name="La Ragione R."/>
            <person name="Hildebrand F."/>
            <person name="Pallen M.J."/>
        </authorList>
    </citation>
    <scope>NUCLEOTIDE SEQUENCE</scope>
    <source>
        <strain evidence="14">7293</strain>
    </source>
</reference>
<evidence type="ECO:0000256" key="10">
    <source>
        <dbReference type="ARBA" id="ARBA00022833"/>
    </source>
</evidence>
<evidence type="ECO:0000256" key="11">
    <source>
        <dbReference type="ARBA" id="ARBA00023285"/>
    </source>
</evidence>
<dbReference type="InterPro" id="IPR001261">
    <property type="entry name" value="ArgE/DapE_CS"/>
</dbReference>
<dbReference type="InterPro" id="IPR011650">
    <property type="entry name" value="Peptidase_M20_dimer"/>
</dbReference>